<keyword evidence="7 10" id="KW-0460">Magnesium</keyword>
<sequence>MQKLLLLCFTVWLVSCNGKQVSYVEDKGEIFHTTYSIKYKYSHSLKSEIEAELAKFDNSLNPFKPTSIISKVNNNEAVVLDSFFVNVFNKAQEVSKVSDGLFDITVSPLINAWGFGFKNLENVTPEMIDSLKSIVGYDKIQFQDGQVIKTDPRIQINTSAIAKGYSTDVIANLLESYGIADYMIEIGGEVTARGVNAKGEYWHIGIDKPMDEKAPAHRELQAIIQLCDKSMATSGSYRNFYIKDSKKYAHTINPKTGYPSESNILSATVIADDCMTADAYATVFMLADTANIRSIAEKANLSYLLILDSGNDSLTLVNSSDFEKYRVR</sequence>
<comment type="function">
    <text evidence="12">Flavin transferase that catalyzes the transfer of the FMN moiety of FAD and its covalent binding to the hydroxyl group of a threonine residue in a target flavoprotein.</text>
</comment>
<evidence type="ECO:0000256" key="11">
    <source>
        <dbReference type="PIRSR" id="PIRSR006268-2"/>
    </source>
</evidence>
<dbReference type="InterPro" id="IPR024932">
    <property type="entry name" value="ApbE"/>
</dbReference>
<dbReference type="GO" id="GO:0046872">
    <property type="term" value="F:metal ion binding"/>
    <property type="evidence" value="ECO:0007669"/>
    <property type="project" value="UniProtKB-UniRule"/>
</dbReference>
<comment type="cofactor">
    <cofactor evidence="11">
        <name>Mg(2+)</name>
        <dbReference type="ChEBI" id="CHEBI:18420"/>
    </cofactor>
    <cofactor evidence="11">
        <name>Mn(2+)</name>
        <dbReference type="ChEBI" id="CHEBI:29035"/>
    </cofactor>
    <text evidence="11">Magnesium. Can also use manganese.</text>
</comment>
<reference evidence="13 14" key="1">
    <citation type="submission" date="2018-03" db="EMBL/GenBank/DDBJ databases">
        <title>Genomic Encyclopedia of Archaeal and Bacterial Type Strains, Phase II (KMG-II): from individual species to whole genera.</title>
        <authorList>
            <person name="Goeker M."/>
        </authorList>
    </citation>
    <scope>NUCLEOTIDE SEQUENCE [LARGE SCALE GENOMIC DNA]</scope>
    <source>
        <strain evidence="13 14">DSM 100214</strain>
    </source>
</reference>
<dbReference type="AlphaFoldDB" id="A0A2V3PNY0"/>
<dbReference type="PANTHER" id="PTHR30040">
    <property type="entry name" value="THIAMINE BIOSYNTHESIS LIPOPROTEIN APBE"/>
    <property type="match status" value="1"/>
</dbReference>
<organism evidence="13 14">
    <name type="scientific">Dysgonomonas alginatilytica</name>
    <dbReference type="NCBI Taxonomy" id="1605892"/>
    <lineage>
        <taxon>Bacteria</taxon>
        <taxon>Pseudomonadati</taxon>
        <taxon>Bacteroidota</taxon>
        <taxon>Bacteroidia</taxon>
        <taxon>Bacteroidales</taxon>
        <taxon>Dysgonomonadaceae</taxon>
        <taxon>Dysgonomonas</taxon>
    </lineage>
</organism>
<dbReference type="EC" id="2.7.1.180" evidence="1 10"/>
<comment type="catalytic activity">
    <reaction evidence="9 10 12">
        <text>L-threonyl-[protein] + FAD = FMN-L-threonyl-[protein] + AMP + H(+)</text>
        <dbReference type="Rhea" id="RHEA:36847"/>
        <dbReference type="Rhea" id="RHEA-COMP:11060"/>
        <dbReference type="Rhea" id="RHEA-COMP:11061"/>
        <dbReference type="ChEBI" id="CHEBI:15378"/>
        <dbReference type="ChEBI" id="CHEBI:30013"/>
        <dbReference type="ChEBI" id="CHEBI:57692"/>
        <dbReference type="ChEBI" id="CHEBI:74257"/>
        <dbReference type="ChEBI" id="CHEBI:456215"/>
        <dbReference type="EC" id="2.7.1.180"/>
    </reaction>
</comment>
<dbReference type="EMBL" id="QICL01000012">
    <property type="protein sequence ID" value="PXV63814.1"/>
    <property type="molecule type" value="Genomic_DNA"/>
</dbReference>
<evidence type="ECO:0000256" key="2">
    <source>
        <dbReference type="ARBA" id="ARBA00016337"/>
    </source>
</evidence>
<keyword evidence="3 10" id="KW-0285">Flavoprotein</keyword>
<dbReference type="OrthoDB" id="9778595at2"/>
<evidence type="ECO:0000256" key="10">
    <source>
        <dbReference type="PIRNR" id="PIRNR006268"/>
    </source>
</evidence>
<dbReference type="SUPFAM" id="SSF143631">
    <property type="entry name" value="ApbE-like"/>
    <property type="match status" value="1"/>
</dbReference>
<keyword evidence="6 10" id="KW-0274">FAD</keyword>
<keyword evidence="12" id="KW-0472">Membrane</keyword>
<gene>
    <name evidence="13" type="ORF">CLV62_11263</name>
</gene>
<comment type="caution">
    <text evidence="13">The sequence shown here is derived from an EMBL/GenBank/DDBJ whole genome shotgun (WGS) entry which is preliminary data.</text>
</comment>
<comment type="similarity">
    <text evidence="10 12">Belongs to the ApbE family.</text>
</comment>
<evidence type="ECO:0000256" key="7">
    <source>
        <dbReference type="ARBA" id="ARBA00022842"/>
    </source>
</evidence>
<dbReference type="Pfam" id="PF02424">
    <property type="entry name" value="ApbE"/>
    <property type="match status" value="1"/>
</dbReference>
<dbReference type="PROSITE" id="PS51257">
    <property type="entry name" value="PROKAR_LIPOPROTEIN"/>
    <property type="match status" value="1"/>
</dbReference>
<keyword evidence="14" id="KW-1185">Reference proteome</keyword>
<dbReference type="InterPro" id="IPR003374">
    <property type="entry name" value="ApbE-like_sf"/>
</dbReference>
<name>A0A2V3PNY0_9BACT</name>
<feature type="binding site" evidence="11">
    <location>
        <position position="278"/>
    </location>
    <ligand>
        <name>Mg(2+)</name>
        <dbReference type="ChEBI" id="CHEBI:18420"/>
    </ligand>
</feature>
<keyword evidence="12" id="KW-0997">Cell inner membrane</keyword>
<dbReference type="GO" id="GO:0016740">
    <property type="term" value="F:transferase activity"/>
    <property type="evidence" value="ECO:0007669"/>
    <property type="project" value="UniProtKB-UniRule"/>
</dbReference>
<proteinExistence type="inferred from homology"/>
<evidence type="ECO:0000256" key="12">
    <source>
        <dbReference type="RuleBase" id="RU363002"/>
    </source>
</evidence>
<evidence type="ECO:0000256" key="6">
    <source>
        <dbReference type="ARBA" id="ARBA00022827"/>
    </source>
</evidence>
<dbReference type="GO" id="GO:0005886">
    <property type="term" value="C:plasma membrane"/>
    <property type="evidence" value="ECO:0007669"/>
    <property type="project" value="UniProtKB-SubCell"/>
</dbReference>
<feature type="binding site" evidence="11">
    <location>
        <position position="282"/>
    </location>
    <ligand>
        <name>Mg(2+)</name>
        <dbReference type="ChEBI" id="CHEBI:18420"/>
    </ligand>
</feature>
<feature type="binding site" evidence="11">
    <location>
        <position position="160"/>
    </location>
    <ligand>
        <name>Mg(2+)</name>
        <dbReference type="ChEBI" id="CHEBI:18420"/>
    </ligand>
</feature>
<dbReference type="Proteomes" id="UP000247973">
    <property type="component" value="Unassembled WGS sequence"/>
</dbReference>
<evidence type="ECO:0000256" key="3">
    <source>
        <dbReference type="ARBA" id="ARBA00022630"/>
    </source>
</evidence>
<keyword evidence="12 13" id="KW-0449">Lipoprotein</keyword>
<accession>A0A2V3PNY0</accession>
<dbReference type="PIRSF" id="PIRSF006268">
    <property type="entry name" value="ApbE"/>
    <property type="match status" value="1"/>
</dbReference>
<evidence type="ECO:0000256" key="9">
    <source>
        <dbReference type="ARBA" id="ARBA00048540"/>
    </source>
</evidence>
<keyword evidence="5 10" id="KW-0479">Metal-binding</keyword>
<comment type="subcellular location">
    <subcellularLocation>
        <location evidence="12">Cell inner membrane</location>
        <topology evidence="12">Lipid-anchor</topology>
        <orientation evidence="12">Periplasmic side</orientation>
    </subcellularLocation>
</comment>
<evidence type="ECO:0000256" key="4">
    <source>
        <dbReference type="ARBA" id="ARBA00022679"/>
    </source>
</evidence>
<evidence type="ECO:0000313" key="13">
    <source>
        <dbReference type="EMBL" id="PXV63814.1"/>
    </source>
</evidence>
<dbReference type="Gene3D" id="3.10.520.10">
    <property type="entry name" value="ApbE-like domains"/>
    <property type="match status" value="1"/>
</dbReference>
<protein>
    <recommendedName>
        <fullName evidence="2 10">FAD:protein FMN transferase</fullName>
        <ecNumber evidence="1 10">2.7.1.180</ecNumber>
    </recommendedName>
    <alternativeName>
        <fullName evidence="8 10">Flavin transferase</fullName>
    </alternativeName>
</protein>
<evidence type="ECO:0000313" key="14">
    <source>
        <dbReference type="Proteomes" id="UP000247973"/>
    </source>
</evidence>
<dbReference type="RefSeq" id="WP_110310780.1">
    <property type="nucleotide sequence ID" value="NZ_QICL01000012.1"/>
</dbReference>
<keyword evidence="4 10" id="KW-0808">Transferase</keyword>
<evidence type="ECO:0000256" key="5">
    <source>
        <dbReference type="ARBA" id="ARBA00022723"/>
    </source>
</evidence>
<evidence type="ECO:0000256" key="8">
    <source>
        <dbReference type="ARBA" id="ARBA00031306"/>
    </source>
</evidence>
<evidence type="ECO:0000256" key="1">
    <source>
        <dbReference type="ARBA" id="ARBA00011955"/>
    </source>
</evidence>
<keyword evidence="12" id="KW-1003">Cell membrane</keyword>
<dbReference type="PANTHER" id="PTHR30040:SF2">
    <property type="entry name" value="FAD:PROTEIN FMN TRANSFERASE"/>
    <property type="match status" value="1"/>
</dbReference>